<sequence length="321" mass="34993">MVENRCGGTVQMLGAVLAVVAVLVLAACSPASADYRAEADKLEKEISAMPGVQRFELSVASDFFLGDNYFRLTAAMPEATEPQIGQVIARIDESLGKFGGLRDRSFEFVVGDRARVGSPKTLAAGPFLDAVRHARHYSASMPEGTISWELRPTPRISLGAQRTGTAEPLAAIRAMIGPTTTAEVSIDAAEHGRWNVDLPLSVERETELRRQLPENPWATEFVVIKDGAIVQLAVRNTTPSAVDPDLAYTQLSDTVRTLGPTTTHPLLLNWSWFFAYTEGKRNEGSVHAAGCHYTIPTADETLSAPARAVQHRMRQEFDTCR</sequence>
<comment type="caution">
    <text evidence="2">The sequence shown here is derived from an EMBL/GenBank/DDBJ whole genome shotgun (WGS) entry which is preliminary data.</text>
</comment>
<reference evidence="2 3" key="1">
    <citation type="journal article" date="2014" name="Int. J. Syst. Evol. Microbiol.">
        <title>Nocardia vulneris sp. nov., isolated from wounds of human patients in North America.</title>
        <authorList>
            <person name="Lasker B.A."/>
            <person name="Bell M."/>
            <person name="Klenk H.P."/>
            <person name="Sproer C."/>
            <person name="Schumann C."/>
            <person name="Schumann P."/>
            <person name="Brown J.M."/>
        </authorList>
    </citation>
    <scope>NUCLEOTIDE SEQUENCE [LARGE SCALE GENOMIC DNA]</scope>
    <source>
        <strain evidence="2 3">W9851</strain>
    </source>
</reference>
<dbReference type="EMBL" id="JNFP01000014">
    <property type="protein sequence ID" value="KIA64338.1"/>
    <property type="molecule type" value="Genomic_DNA"/>
</dbReference>
<accession>A0ABR4ZG08</accession>
<keyword evidence="1" id="KW-0732">Signal</keyword>
<name>A0ABR4ZG08_9NOCA</name>
<evidence type="ECO:0000256" key="1">
    <source>
        <dbReference type="SAM" id="SignalP"/>
    </source>
</evidence>
<proteinExistence type="predicted"/>
<feature type="chain" id="PRO_5047012188" evidence="1">
    <location>
        <begin position="34"/>
        <end position="321"/>
    </location>
</feature>
<gene>
    <name evidence="2" type="ORF">FG87_13870</name>
</gene>
<dbReference type="PROSITE" id="PS51257">
    <property type="entry name" value="PROKAR_LIPOPROTEIN"/>
    <property type="match status" value="1"/>
</dbReference>
<dbReference type="Proteomes" id="UP000031364">
    <property type="component" value="Unassembled WGS sequence"/>
</dbReference>
<protein>
    <submittedName>
        <fullName evidence="2">Uncharacterized protein</fullName>
    </submittedName>
</protein>
<evidence type="ECO:0000313" key="3">
    <source>
        <dbReference type="Proteomes" id="UP000031364"/>
    </source>
</evidence>
<evidence type="ECO:0000313" key="2">
    <source>
        <dbReference type="EMBL" id="KIA64338.1"/>
    </source>
</evidence>
<keyword evidence="3" id="KW-1185">Reference proteome</keyword>
<feature type="signal peptide" evidence="1">
    <location>
        <begin position="1"/>
        <end position="33"/>
    </location>
</feature>
<organism evidence="2 3">
    <name type="scientific">Nocardia vulneris</name>
    <dbReference type="NCBI Taxonomy" id="1141657"/>
    <lineage>
        <taxon>Bacteria</taxon>
        <taxon>Bacillati</taxon>
        <taxon>Actinomycetota</taxon>
        <taxon>Actinomycetes</taxon>
        <taxon>Mycobacteriales</taxon>
        <taxon>Nocardiaceae</taxon>
        <taxon>Nocardia</taxon>
    </lineage>
</organism>
<dbReference type="RefSeq" id="WP_043669651.1">
    <property type="nucleotide sequence ID" value="NZ_BDCI01000004.1"/>
</dbReference>